<dbReference type="EMBL" id="LT598467">
    <property type="protein sequence ID" value="SCU97199.1"/>
    <property type="molecule type" value="Genomic_DNA"/>
</dbReference>
<proteinExistence type="predicted"/>
<organism evidence="1 2">
    <name type="scientific">Lachancea mirantina</name>
    <dbReference type="NCBI Taxonomy" id="1230905"/>
    <lineage>
        <taxon>Eukaryota</taxon>
        <taxon>Fungi</taxon>
        <taxon>Dikarya</taxon>
        <taxon>Ascomycota</taxon>
        <taxon>Saccharomycotina</taxon>
        <taxon>Saccharomycetes</taxon>
        <taxon>Saccharomycetales</taxon>
        <taxon>Saccharomycetaceae</taxon>
        <taxon>Lachancea</taxon>
    </lineage>
</organism>
<dbReference type="AlphaFoldDB" id="A0A1G4K112"/>
<accession>A0A1G4K112</accession>
<reference evidence="2" key="1">
    <citation type="submission" date="2016-03" db="EMBL/GenBank/DDBJ databases">
        <authorList>
            <person name="Devillers H."/>
        </authorList>
    </citation>
    <scope>NUCLEOTIDE SEQUENCE [LARGE SCALE GENOMIC DNA]</scope>
</reference>
<keyword evidence="2" id="KW-1185">Reference proteome</keyword>
<evidence type="ECO:0000313" key="1">
    <source>
        <dbReference type="EMBL" id="SCU97199.1"/>
    </source>
</evidence>
<dbReference type="OrthoDB" id="4062049at2759"/>
<protein>
    <submittedName>
        <fullName evidence="1">LAMI_0F09208g1_1</fullName>
    </submittedName>
</protein>
<name>A0A1G4K112_9SACH</name>
<dbReference type="Proteomes" id="UP000191024">
    <property type="component" value="Chromosome F"/>
</dbReference>
<evidence type="ECO:0000313" key="2">
    <source>
        <dbReference type="Proteomes" id="UP000191024"/>
    </source>
</evidence>
<gene>
    <name evidence="1" type="ORF">LAMI_0F09208G</name>
</gene>
<sequence>MMGRLVLKKVKDVARGKLSQPVEAAQNSILFETKGSASSDYSRAFLNEYRKRLRNGNALIKRNGKLERKFQCESLSEVRSRLRGTVSAAQVHQNTFRIFSPQSKVFQCDFFRLLYFPPEHFVALLRKSKPAVNVRVVGEVFLNGNVARENGEHVKYTEVFAENSRQDGYGKAQDFNKTRDMRSLFGRAGPSVPRNYAFLRRELRVFVGGCMTERWLELQGDKAVADQIRIQEGKGPASSTLLDDKQRPRVGVAKDGFYLFQVLIFPDKFTKPEFRRCVRDSITKVADLDWDKFLQGNKSGAKTWVEEANARVRLPVLNKLLESDQVARILKKT</sequence>